<comment type="caution">
    <text evidence="1">The sequence shown here is derived from an EMBL/GenBank/DDBJ whole genome shotgun (WGS) entry which is preliminary data.</text>
</comment>
<accession>A0A512DWW0</accession>
<proteinExistence type="predicted"/>
<evidence type="ECO:0000313" key="1">
    <source>
        <dbReference type="EMBL" id="GEO40959.1"/>
    </source>
</evidence>
<evidence type="ECO:0000313" key="2">
    <source>
        <dbReference type="Proteomes" id="UP000321523"/>
    </source>
</evidence>
<dbReference type="EMBL" id="BJYZ01000024">
    <property type="protein sequence ID" value="GEO40959.1"/>
    <property type="molecule type" value="Genomic_DNA"/>
</dbReference>
<protein>
    <submittedName>
        <fullName evidence="1">Uncharacterized protein</fullName>
    </submittedName>
</protein>
<dbReference type="Proteomes" id="UP000321523">
    <property type="component" value="Unassembled WGS sequence"/>
</dbReference>
<sequence length="96" mass="10819">MGLSAMPAPLLFQWIIPLDDAQAMLIRLCLTRISESLMEYFLALWAETDTALAPLLPPAGGKPYPYGRCEEITRELHARLMKRLERPICAVGTRHP</sequence>
<organism evidence="1 2">
    <name type="scientific">Skermanella aerolata</name>
    <dbReference type="NCBI Taxonomy" id="393310"/>
    <lineage>
        <taxon>Bacteria</taxon>
        <taxon>Pseudomonadati</taxon>
        <taxon>Pseudomonadota</taxon>
        <taxon>Alphaproteobacteria</taxon>
        <taxon>Rhodospirillales</taxon>
        <taxon>Azospirillaceae</taxon>
        <taxon>Skermanella</taxon>
    </lineage>
</organism>
<reference evidence="1 2" key="1">
    <citation type="submission" date="2019-07" db="EMBL/GenBank/DDBJ databases">
        <title>Whole genome shotgun sequence of Skermanella aerolata NBRC 106429.</title>
        <authorList>
            <person name="Hosoyama A."/>
            <person name="Uohara A."/>
            <person name="Ohji S."/>
            <person name="Ichikawa N."/>
        </authorList>
    </citation>
    <scope>NUCLEOTIDE SEQUENCE [LARGE SCALE GENOMIC DNA]</scope>
    <source>
        <strain evidence="1 2">NBRC 106429</strain>
    </source>
</reference>
<gene>
    <name evidence="1" type="ORF">SAE02_51070</name>
</gene>
<name>A0A512DWW0_9PROT</name>
<dbReference type="AlphaFoldDB" id="A0A512DWW0"/>
<keyword evidence="2" id="KW-1185">Reference proteome</keyword>